<dbReference type="WBParaSite" id="L893_g2829.t1">
    <property type="protein sequence ID" value="L893_g2829.t1"/>
    <property type="gene ID" value="L893_g2829"/>
</dbReference>
<keyword evidence="1" id="KW-1185">Reference proteome</keyword>
<evidence type="ECO:0000313" key="1">
    <source>
        <dbReference type="Proteomes" id="UP000095287"/>
    </source>
</evidence>
<dbReference type="Proteomes" id="UP000095287">
    <property type="component" value="Unplaced"/>
</dbReference>
<sequence length="72" mass="8227">MQAQIATLRSHREALQRQKDDIAMEFEAFKSKARYVLEQQKTSPPADSVSESDYLQVKAQLESEVQTNASLR</sequence>
<protein>
    <submittedName>
        <fullName evidence="2">Protein CASP</fullName>
    </submittedName>
</protein>
<dbReference type="AlphaFoldDB" id="A0A1I7ZNT8"/>
<organism evidence="1 2">
    <name type="scientific">Steinernema glaseri</name>
    <dbReference type="NCBI Taxonomy" id="37863"/>
    <lineage>
        <taxon>Eukaryota</taxon>
        <taxon>Metazoa</taxon>
        <taxon>Ecdysozoa</taxon>
        <taxon>Nematoda</taxon>
        <taxon>Chromadorea</taxon>
        <taxon>Rhabditida</taxon>
        <taxon>Tylenchina</taxon>
        <taxon>Panagrolaimomorpha</taxon>
        <taxon>Strongyloidoidea</taxon>
        <taxon>Steinernematidae</taxon>
        <taxon>Steinernema</taxon>
    </lineage>
</organism>
<reference evidence="2" key="1">
    <citation type="submission" date="2016-11" db="UniProtKB">
        <authorList>
            <consortium name="WormBaseParasite"/>
        </authorList>
    </citation>
    <scope>IDENTIFICATION</scope>
</reference>
<proteinExistence type="predicted"/>
<evidence type="ECO:0000313" key="2">
    <source>
        <dbReference type="WBParaSite" id="L893_g2829.t1"/>
    </source>
</evidence>
<accession>A0A1I7ZNT8</accession>
<name>A0A1I7ZNT8_9BILA</name>